<dbReference type="GeneID" id="120266954"/>
<dbReference type="RefSeq" id="XP_039130545.1">
    <property type="nucleotide sequence ID" value="XM_039274611.1"/>
</dbReference>
<protein>
    <submittedName>
        <fullName evidence="3">Uncharacterized protein LOC120266954 isoform X1</fullName>
    </submittedName>
</protein>
<reference evidence="3" key="1">
    <citation type="submission" date="2025-08" db="UniProtKB">
        <authorList>
            <consortium name="RefSeq"/>
        </authorList>
    </citation>
    <scope>IDENTIFICATION</scope>
</reference>
<dbReference type="Proteomes" id="UP001515500">
    <property type="component" value="Chromosome 8"/>
</dbReference>
<gene>
    <name evidence="3" type="primary">LOC120266954</name>
</gene>
<evidence type="ECO:0000313" key="2">
    <source>
        <dbReference type="Proteomes" id="UP001515500"/>
    </source>
</evidence>
<feature type="compositionally biased region" description="Basic and acidic residues" evidence="1">
    <location>
        <begin position="84"/>
        <end position="95"/>
    </location>
</feature>
<evidence type="ECO:0000256" key="1">
    <source>
        <dbReference type="SAM" id="MobiDB-lite"/>
    </source>
</evidence>
<keyword evidence="2" id="KW-1185">Reference proteome</keyword>
<organism evidence="2 3">
    <name type="scientific">Dioscorea cayennensis subsp. rotundata</name>
    <name type="common">White Guinea yam</name>
    <name type="synonym">Dioscorea rotundata</name>
    <dbReference type="NCBI Taxonomy" id="55577"/>
    <lineage>
        <taxon>Eukaryota</taxon>
        <taxon>Viridiplantae</taxon>
        <taxon>Streptophyta</taxon>
        <taxon>Embryophyta</taxon>
        <taxon>Tracheophyta</taxon>
        <taxon>Spermatophyta</taxon>
        <taxon>Magnoliopsida</taxon>
        <taxon>Liliopsida</taxon>
        <taxon>Dioscoreales</taxon>
        <taxon>Dioscoreaceae</taxon>
        <taxon>Dioscorea</taxon>
    </lineage>
</organism>
<sequence>MLFQNGLKRCIKGSNSLMHIQQRNLILKGKSSKRNMNNQGLLRRMVQMEGEVEKEYWDLHQGNQERFRGNKGNRGRGRGNKGGRPFDGKRNRHTDSPASRPRLGCS</sequence>
<feature type="compositionally biased region" description="Basic residues" evidence="1">
    <location>
        <begin position="69"/>
        <end position="81"/>
    </location>
</feature>
<feature type="region of interest" description="Disordered" evidence="1">
    <location>
        <begin position="60"/>
        <end position="106"/>
    </location>
</feature>
<dbReference type="AlphaFoldDB" id="A0AB40BT18"/>
<evidence type="ECO:0000313" key="3">
    <source>
        <dbReference type="RefSeq" id="XP_039130545.1"/>
    </source>
</evidence>
<name>A0AB40BT18_DIOCR</name>
<accession>A0AB40BT18</accession>
<proteinExistence type="predicted"/>